<gene>
    <name evidence="2" type="ORF">Pla133_39740</name>
</gene>
<dbReference type="EMBL" id="CP036287">
    <property type="protein sequence ID" value="QDU68864.1"/>
    <property type="molecule type" value="Genomic_DNA"/>
</dbReference>
<reference evidence="2 3" key="1">
    <citation type="submission" date="2019-02" db="EMBL/GenBank/DDBJ databases">
        <title>Deep-cultivation of Planctomycetes and their phenomic and genomic characterization uncovers novel biology.</title>
        <authorList>
            <person name="Wiegand S."/>
            <person name="Jogler M."/>
            <person name="Boedeker C."/>
            <person name="Pinto D."/>
            <person name="Vollmers J."/>
            <person name="Rivas-Marin E."/>
            <person name="Kohn T."/>
            <person name="Peeters S.H."/>
            <person name="Heuer A."/>
            <person name="Rast P."/>
            <person name="Oberbeckmann S."/>
            <person name="Bunk B."/>
            <person name="Jeske O."/>
            <person name="Meyerdierks A."/>
            <person name="Storesund J.E."/>
            <person name="Kallscheuer N."/>
            <person name="Luecker S."/>
            <person name="Lage O.M."/>
            <person name="Pohl T."/>
            <person name="Merkel B.J."/>
            <person name="Hornburger P."/>
            <person name="Mueller R.-W."/>
            <person name="Bruemmer F."/>
            <person name="Labrenz M."/>
            <person name="Spormann A.M."/>
            <person name="Op den Camp H."/>
            <person name="Overmann J."/>
            <person name="Amann R."/>
            <person name="Jetten M.S.M."/>
            <person name="Mascher T."/>
            <person name="Medema M.H."/>
            <person name="Devos D.P."/>
            <person name="Kaster A.-K."/>
            <person name="Ovreas L."/>
            <person name="Rohde M."/>
            <person name="Galperin M.Y."/>
            <person name="Jogler C."/>
        </authorList>
    </citation>
    <scope>NUCLEOTIDE SEQUENCE [LARGE SCALE GENOMIC DNA]</scope>
    <source>
        <strain evidence="2 3">Pla133</strain>
    </source>
</reference>
<evidence type="ECO:0000256" key="1">
    <source>
        <dbReference type="SAM" id="MobiDB-lite"/>
    </source>
</evidence>
<evidence type="ECO:0000313" key="2">
    <source>
        <dbReference type="EMBL" id="QDU68864.1"/>
    </source>
</evidence>
<dbReference type="KEGG" id="pbap:Pla133_39740"/>
<keyword evidence="3" id="KW-1185">Reference proteome</keyword>
<protein>
    <submittedName>
        <fullName evidence="2">Uncharacterized protein</fullName>
    </submittedName>
</protein>
<feature type="region of interest" description="Disordered" evidence="1">
    <location>
        <begin position="144"/>
        <end position="164"/>
    </location>
</feature>
<evidence type="ECO:0000313" key="3">
    <source>
        <dbReference type="Proteomes" id="UP000316921"/>
    </source>
</evidence>
<name>A0A518BPF5_9BACT</name>
<accession>A0A518BPF5</accession>
<dbReference type="AlphaFoldDB" id="A0A518BPF5"/>
<dbReference type="RefSeq" id="WP_419191736.1">
    <property type="nucleotide sequence ID" value="NZ_CP036287.1"/>
</dbReference>
<sequence length="164" mass="17915">MQPAHLIGLALSSLVLTSCVTTGEGLVESSEGVPPPPRLTTGPWTDSFNDESVLIAEVIEISGPDRLAQQFVARQDPGNVDFEIKTVSQGLWQEYRVVQPGAVIEAQLDAWKLVATKRLVVLQRPGRVDVQLRADGDAFFQRTADAQPQRGPRFEHHAAVPWGP</sequence>
<dbReference type="Proteomes" id="UP000316921">
    <property type="component" value="Chromosome"/>
</dbReference>
<proteinExistence type="predicted"/>
<organism evidence="2 3">
    <name type="scientific">Engelhardtia mirabilis</name>
    <dbReference type="NCBI Taxonomy" id="2528011"/>
    <lineage>
        <taxon>Bacteria</taxon>
        <taxon>Pseudomonadati</taxon>
        <taxon>Planctomycetota</taxon>
        <taxon>Planctomycetia</taxon>
        <taxon>Planctomycetia incertae sedis</taxon>
        <taxon>Engelhardtia</taxon>
    </lineage>
</organism>